<dbReference type="eggNOG" id="COG2508">
    <property type="taxonomic scope" value="Bacteria"/>
</dbReference>
<dbReference type="InterPro" id="IPR025736">
    <property type="entry name" value="PucR_C-HTH_dom"/>
</dbReference>
<dbReference type="PANTHER" id="PTHR33744:SF1">
    <property type="entry name" value="DNA-BINDING TRANSCRIPTIONAL ACTIVATOR ADER"/>
    <property type="match status" value="1"/>
</dbReference>
<dbReference type="InterPro" id="IPR042070">
    <property type="entry name" value="PucR_C-HTH_sf"/>
</dbReference>
<comment type="caution">
    <text evidence="5">The sequence shown here is derived from an EMBL/GenBank/DDBJ whole genome shotgun (WGS) entry which is preliminary data.</text>
</comment>
<dbReference type="Gene3D" id="3.30.450.40">
    <property type="match status" value="1"/>
</dbReference>
<dbReference type="OrthoDB" id="143422at2"/>
<evidence type="ECO:0000259" key="3">
    <source>
        <dbReference type="Pfam" id="PF13556"/>
    </source>
</evidence>
<keyword evidence="6" id="KW-1185">Reference proteome</keyword>
<feature type="domain" description="PucR C-terminal helix-turn-helix" evidence="3">
    <location>
        <begin position="485"/>
        <end position="542"/>
    </location>
</feature>
<protein>
    <submittedName>
        <fullName evidence="5">Purine catabolism PurC-like protein</fullName>
    </submittedName>
</protein>
<dbReference type="EMBL" id="CAKP01000065">
    <property type="protein sequence ID" value="CCJ33231.1"/>
    <property type="molecule type" value="Genomic_DNA"/>
</dbReference>
<feature type="domain" description="CdaR GGDEF-like" evidence="4">
    <location>
        <begin position="313"/>
        <end position="431"/>
    </location>
</feature>
<dbReference type="Pfam" id="PF13556">
    <property type="entry name" value="HTH_30"/>
    <property type="match status" value="1"/>
</dbReference>
<dbReference type="InterPro" id="IPR051448">
    <property type="entry name" value="CdaR-like_regulators"/>
</dbReference>
<dbReference type="STRING" id="857293.CAAU_1147"/>
<proteinExistence type="inferred from homology"/>
<evidence type="ECO:0000259" key="4">
    <source>
        <dbReference type="Pfam" id="PF17853"/>
    </source>
</evidence>
<evidence type="ECO:0000313" key="5">
    <source>
        <dbReference type="EMBL" id="CCJ33231.1"/>
    </source>
</evidence>
<dbReference type="Gene3D" id="1.10.10.2840">
    <property type="entry name" value="PucR C-terminal helix-turn-helix domain"/>
    <property type="match status" value="1"/>
</dbReference>
<evidence type="ECO:0000256" key="1">
    <source>
        <dbReference type="ARBA" id="ARBA00006754"/>
    </source>
</evidence>
<accession>I7J4Y2</accession>
<sequence>MARQNGITIEDVLKMECMERSKIIAGFGGIKNTVSRVNIMADPDILNWVSEGELLLTTAYALTNDVEFQKKFILSCSQKKLSGLGIKIYPYIEKLDESVIELANSISFPIIDLYYATPFSEIITPIFKEIFNKQTILLQRLENVHESMMNIILKGGSIEEIINVVYENIKNPVILKLNYPEKSILKLDGVEEDTKEKLKKNFEEFYTKNKGIFEKKFYESVERIQGKNVSRMVMPIVVKNTIYGHIFSWAMNTPLGGFDLSVLEIASTTMAVEILKLLSLREAENTHKIEFIEDLCSNDEKRKKKAEGSFSIYNFSLEDMFCYIIVKIKRSYKKADLNLYSDNIYLSNILEEILSKLKLNGLVVGRKDQIDILLCFKRDEDVKRRINVFKDEVLDLFNKKIFLEYKIGVGRCLKGIENIEKSFKEAQKSIRAVDILNDRNIVLYDNLGVYKLLCNEEIKDEIMDFYRSTIEVLDDYDIKKSTEFVKTLKTYFECNGNLKRMSEVLYTHYNTILYRLQRIKEITGLDVEKENDRLCLHLALKIRDVIKN</sequence>
<organism evidence="5 6">
    <name type="scientific">Caloramator australicus RC3</name>
    <dbReference type="NCBI Taxonomy" id="857293"/>
    <lineage>
        <taxon>Bacteria</taxon>
        <taxon>Bacillati</taxon>
        <taxon>Bacillota</taxon>
        <taxon>Clostridia</taxon>
        <taxon>Eubacteriales</taxon>
        <taxon>Clostridiaceae</taxon>
        <taxon>Caloramator</taxon>
    </lineage>
</organism>
<dbReference type="RefSeq" id="WP_008908502.1">
    <property type="nucleotide sequence ID" value="NZ_CAKP01000065.1"/>
</dbReference>
<gene>
    <name evidence="5" type="ORF">CAAU_1147</name>
</gene>
<feature type="domain" description="Purine catabolism PurC-like" evidence="2">
    <location>
        <begin position="11"/>
        <end position="130"/>
    </location>
</feature>
<dbReference type="InterPro" id="IPR029016">
    <property type="entry name" value="GAF-like_dom_sf"/>
</dbReference>
<evidence type="ECO:0000313" key="6">
    <source>
        <dbReference type="Proteomes" id="UP000007652"/>
    </source>
</evidence>
<evidence type="ECO:0000259" key="2">
    <source>
        <dbReference type="Pfam" id="PF07905"/>
    </source>
</evidence>
<comment type="similarity">
    <text evidence="1">Belongs to the CdaR family.</text>
</comment>
<reference evidence="5 6" key="1">
    <citation type="journal article" date="2011" name="J. Bacteriol.">
        <title>Draft genome sequence of Caloramator australicus strain RC3T, a thermoanaerobe from the Great Artesian Basin of Australia.</title>
        <authorList>
            <person name="Ogg C.D."/>
            <person name="Patel B.K.C."/>
        </authorList>
    </citation>
    <scope>NUCLEOTIDE SEQUENCE [LARGE SCALE GENOMIC DNA]</scope>
    <source>
        <strain evidence="5 6">RC3</strain>
    </source>
</reference>
<dbReference type="PANTHER" id="PTHR33744">
    <property type="entry name" value="CARBOHYDRATE DIACID REGULATOR"/>
    <property type="match status" value="1"/>
</dbReference>
<dbReference type="Pfam" id="PF17853">
    <property type="entry name" value="GGDEF_2"/>
    <property type="match status" value="1"/>
</dbReference>
<dbReference type="AlphaFoldDB" id="I7J4Y2"/>
<dbReference type="Proteomes" id="UP000007652">
    <property type="component" value="Unassembled WGS sequence"/>
</dbReference>
<dbReference type="InterPro" id="IPR012914">
    <property type="entry name" value="PucR_dom"/>
</dbReference>
<dbReference type="InterPro" id="IPR041522">
    <property type="entry name" value="CdaR_GGDEF"/>
</dbReference>
<dbReference type="Pfam" id="PF07905">
    <property type="entry name" value="PucR"/>
    <property type="match status" value="1"/>
</dbReference>
<name>I7J4Y2_9CLOT</name>